<proteinExistence type="predicted"/>
<feature type="transmembrane region" description="Helical" evidence="1">
    <location>
        <begin position="82"/>
        <end position="104"/>
    </location>
</feature>
<dbReference type="Proteomes" id="UP000464262">
    <property type="component" value="Chromosome 1"/>
</dbReference>
<dbReference type="RefSeq" id="WP_164648364.1">
    <property type="nucleotide sequence ID" value="NZ_CP047475.1"/>
</dbReference>
<evidence type="ECO:0000313" key="2">
    <source>
        <dbReference type="EMBL" id="QIA63471.1"/>
    </source>
</evidence>
<keyword evidence="1" id="KW-0472">Membrane</keyword>
<evidence type="ECO:0000313" key="3">
    <source>
        <dbReference type="Proteomes" id="UP000464262"/>
    </source>
</evidence>
<dbReference type="GO" id="GO:0005886">
    <property type="term" value="C:plasma membrane"/>
    <property type="evidence" value="ECO:0007669"/>
    <property type="project" value="TreeGrafter"/>
</dbReference>
<dbReference type="KEGG" id="vas:GT360_08050"/>
<reference evidence="2 3" key="1">
    <citation type="submission" date="2020-01" db="EMBL/GenBank/DDBJ databases">
        <title>Whole genome and functional gene identification of agarase of Vibrio HN897.</title>
        <authorList>
            <person name="Liu Y."/>
            <person name="Zhao Z."/>
        </authorList>
    </citation>
    <scope>NUCLEOTIDE SEQUENCE [LARGE SCALE GENOMIC DNA]</scope>
    <source>
        <strain evidence="2 3">HN897</strain>
    </source>
</reference>
<name>A0A7Z2T340_9VIBR</name>
<keyword evidence="1" id="KW-1133">Transmembrane helix</keyword>
<accession>A0A7Z2T340</accession>
<dbReference type="InterPro" id="IPR008523">
    <property type="entry name" value="DUF805"/>
</dbReference>
<feature type="transmembrane region" description="Helical" evidence="1">
    <location>
        <begin position="49"/>
        <end position="70"/>
    </location>
</feature>
<evidence type="ECO:0000256" key="1">
    <source>
        <dbReference type="SAM" id="Phobius"/>
    </source>
</evidence>
<keyword evidence="3" id="KW-1185">Reference proteome</keyword>
<dbReference type="PANTHER" id="PTHR34980">
    <property type="entry name" value="INNER MEMBRANE PROTEIN-RELATED-RELATED"/>
    <property type="match status" value="1"/>
</dbReference>
<gene>
    <name evidence="2" type="ORF">GT360_08050</name>
</gene>
<feature type="transmembrane region" description="Helical" evidence="1">
    <location>
        <begin position="20"/>
        <end position="37"/>
    </location>
</feature>
<dbReference type="EMBL" id="CP047475">
    <property type="protein sequence ID" value="QIA63471.1"/>
    <property type="molecule type" value="Genomic_DNA"/>
</dbReference>
<dbReference type="Pfam" id="PF05656">
    <property type="entry name" value="DUF805"/>
    <property type="match status" value="1"/>
</dbReference>
<keyword evidence="1" id="KW-0812">Transmembrane</keyword>
<organism evidence="2 3">
    <name type="scientific">Vibrio astriarenae</name>
    <dbReference type="NCBI Taxonomy" id="1481923"/>
    <lineage>
        <taxon>Bacteria</taxon>
        <taxon>Pseudomonadati</taxon>
        <taxon>Pseudomonadota</taxon>
        <taxon>Gammaproteobacteria</taxon>
        <taxon>Vibrionales</taxon>
        <taxon>Vibrionaceae</taxon>
        <taxon>Vibrio</taxon>
    </lineage>
</organism>
<protein>
    <submittedName>
        <fullName evidence="2">DUF805 domain-containing protein</fullName>
    </submittedName>
</protein>
<dbReference type="AlphaFoldDB" id="A0A7Z2T340"/>
<sequence>MSYKQLLFSFQGRINRRTFLFCTAMLSLWSFFVRQLIDPTAIDDVDSSGAVIFTLINFIVVLWIYLSIQAKRLHDSHRSSRWLFLHIIPLIGQVVIFVVCALIEGSAGENSYGPKPPSKLNLGAGS</sequence>